<gene>
    <name evidence="4" type="ORF">EXIGLDRAFT_348335</name>
</gene>
<dbReference type="Proteomes" id="UP000077266">
    <property type="component" value="Unassembled WGS sequence"/>
</dbReference>
<evidence type="ECO:0000313" key="5">
    <source>
        <dbReference type="Proteomes" id="UP000077266"/>
    </source>
</evidence>
<dbReference type="STRING" id="1314781.A0A165LE88"/>
<proteinExistence type="predicted"/>
<dbReference type="Pfam" id="PF25398">
    <property type="entry name" value="CUX1_N"/>
    <property type="match status" value="1"/>
</dbReference>
<evidence type="ECO:0000313" key="4">
    <source>
        <dbReference type="EMBL" id="KZV97752.1"/>
    </source>
</evidence>
<dbReference type="PANTHER" id="PTHR14043:SF2">
    <property type="entry name" value="HOMEOBOX PROTEIN CUT"/>
    <property type="match status" value="1"/>
</dbReference>
<organism evidence="4 5">
    <name type="scientific">Exidia glandulosa HHB12029</name>
    <dbReference type="NCBI Taxonomy" id="1314781"/>
    <lineage>
        <taxon>Eukaryota</taxon>
        <taxon>Fungi</taxon>
        <taxon>Dikarya</taxon>
        <taxon>Basidiomycota</taxon>
        <taxon>Agaricomycotina</taxon>
        <taxon>Agaricomycetes</taxon>
        <taxon>Auriculariales</taxon>
        <taxon>Exidiaceae</taxon>
        <taxon>Exidia</taxon>
    </lineage>
</organism>
<accession>A0A165LE88</accession>
<dbReference type="InParanoid" id="A0A165LE88"/>
<keyword evidence="5" id="KW-1185">Reference proteome</keyword>
<feature type="coiled-coil region" evidence="2">
    <location>
        <begin position="121"/>
        <end position="179"/>
    </location>
</feature>
<dbReference type="EMBL" id="KV425926">
    <property type="protein sequence ID" value="KZV97752.1"/>
    <property type="molecule type" value="Genomic_DNA"/>
</dbReference>
<dbReference type="OrthoDB" id="10257567at2759"/>
<dbReference type="AlphaFoldDB" id="A0A165LE88"/>
<evidence type="ECO:0000256" key="2">
    <source>
        <dbReference type="SAM" id="Coils"/>
    </source>
</evidence>
<reference evidence="4 5" key="1">
    <citation type="journal article" date="2016" name="Mol. Biol. Evol.">
        <title>Comparative Genomics of Early-Diverging Mushroom-Forming Fungi Provides Insights into the Origins of Lignocellulose Decay Capabilities.</title>
        <authorList>
            <person name="Nagy L.G."/>
            <person name="Riley R."/>
            <person name="Tritt A."/>
            <person name="Adam C."/>
            <person name="Daum C."/>
            <person name="Floudas D."/>
            <person name="Sun H."/>
            <person name="Yadav J.S."/>
            <person name="Pangilinan J."/>
            <person name="Larsson K.H."/>
            <person name="Matsuura K."/>
            <person name="Barry K."/>
            <person name="Labutti K."/>
            <person name="Kuo R."/>
            <person name="Ohm R.A."/>
            <person name="Bhattacharya S.S."/>
            <person name="Shirouzu T."/>
            <person name="Yoshinaga Y."/>
            <person name="Martin F.M."/>
            <person name="Grigoriev I.V."/>
            <person name="Hibbett D.S."/>
        </authorList>
    </citation>
    <scope>NUCLEOTIDE SEQUENCE [LARGE SCALE GENOMIC DNA]</scope>
    <source>
        <strain evidence="4 5">HHB12029</strain>
    </source>
</reference>
<evidence type="ECO:0000259" key="3">
    <source>
        <dbReference type="Pfam" id="PF25398"/>
    </source>
</evidence>
<dbReference type="InterPro" id="IPR057476">
    <property type="entry name" value="Cux_N"/>
</dbReference>
<dbReference type="PANTHER" id="PTHR14043">
    <property type="entry name" value="CCAAT DISPLACEMENT PROTEIN-RELATED"/>
    <property type="match status" value="1"/>
</dbReference>
<feature type="coiled-coil region" evidence="2">
    <location>
        <begin position="63"/>
        <end position="90"/>
    </location>
</feature>
<sequence length="222" mass="25156">MASQHNFSDALATWREIGLSELQKTLDAQGLEIVENQKESVLGRKALADKTKEYRKLPEEEKLDAWKGLLKSYQTEIDSLTRRSKVSENAFLNVYKILAEAPDPYPLLDVAVDQAVKVAEAQVLQSELARLREDNADLKRRVAEVATLEAAKKKAEARAEQLEEKMDEMIKEKVTQKENELNATYDERIRNYEDRCAACLHFAYPLNPSPAGNATCNARTRC</sequence>
<evidence type="ECO:0000256" key="1">
    <source>
        <dbReference type="ARBA" id="ARBA00023054"/>
    </source>
</evidence>
<feature type="domain" description="Cux N-terminal" evidence="3">
    <location>
        <begin position="1"/>
        <end position="115"/>
    </location>
</feature>
<name>A0A165LE88_EXIGL</name>
<protein>
    <recommendedName>
        <fullName evidence="3">Cux N-terminal domain-containing protein</fullName>
    </recommendedName>
</protein>
<keyword evidence="1 2" id="KW-0175">Coiled coil</keyword>